<keyword evidence="7" id="KW-1185">Reference proteome</keyword>
<dbReference type="EMBL" id="BQKI01000009">
    <property type="protein sequence ID" value="GJN02106.1"/>
    <property type="molecule type" value="Genomic_DNA"/>
</dbReference>
<reference evidence="6" key="1">
    <citation type="journal article" date="2018" name="DNA Res.">
        <title>Multiple hybrid de novo genome assembly of finger millet, an orphan allotetraploid crop.</title>
        <authorList>
            <person name="Hatakeyama M."/>
            <person name="Aluri S."/>
            <person name="Balachadran M.T."/>
            <person name="Sivarajan S.R."/>
            <person name="Patrignani A."/>
            <person name="Gruter S."/>
            <person name="Poveda L."/>
            <person name="Shimizu-Inatsugi R."/>
            <person name="Baeten J."/>
            <person name="Francoijs K.J."/>
            <person name="Nataraja K.N."/>
            <person name="Reddy Y.A.N."/>
            <person name="Phadnis S."/>
            <person name="Ravikumar R.L."/>
            <person name="Schlapbach R."/>
            <person name="Sreeman S.M."/>
            <person name="Shimizu K.K."/>
        </authorList>
    </citation>
    <scope>NUCLEOTIDE SEQUENCE</scope>
</reference>
<keyword evidence="3" id="KW-0328">Glycosyltransferase</keyword>
<sequence>METVAVVAVPFPAQGHLNGMLHLSLLLASRGLPVHFTAPAQHVRQARTRARVLGWDPRTLRSIEFHGFDVPAHACPPPDPAAPSPFPSHLIPMCEAFVAGARAPVSALLSSLSAAHRRVVVLYDRLSSFAAPEAARVGNGEAFCLQCVAASYNASWTDAGRRLLRARGLHDVPPVEACMAKELVEHIVRTQGDSRSPAVVGVVQNTCRAIEDEFVDVVAEDPEYREKRLFTVGPLNPLLDLDATAHVEGQPRHKCLEWLDKHPPGSVLYVSFGTTSTLRSQQVAELAAALRESKRGFLWVLRDADRGVVHDEEDSWHAELISELTKRTEGRGMVVTEWAPQLEILAHGATAAFMSHCGWNSTMESLSHGKPILAWPMHSDQPLVAELVCKYLETGVLVRPWEKHGVVTPADAIREAVEKLMDSEEGSAMQERAKEIRESIRASLAEGGSSRKDLDDFFAYITR</sequence>
<dbReference type="InterPro" id="IPR035595">
    <property type="entry name" value="UDP_glycos_trans_CS"/>
</dbReference>
<gene>
    <name evidence="6" type="primary">ga19428</name>
    <name evidence="6" type="ORF">PR202_ga19428</name>
</gene>
<comment type="similarity">
    <text evidence="1 3">Belongs to the UDP-glycosyltransferase family.</text>
</comment>
<dbReference type="EC" id="2.4.1.-" evidence="4"/>
<dbReference type="AlphaFoldDB" id="A0AAV5CVJ7"/>
<dbReference type="PANTHER" id="PTHR48044">
    <property type="entry name" value="GLYCOSYLTRANSFERASE"/>
    <property type="match status" value="1"/>
</dbReference>
<dbReference type="Gene3D" id="3.40.50.2000">
    <property type="entry name" value="Glycogen Phosphorylase B"/>
    <property type="match status" value="2"/>
</dbReference>
<dbReference type="GO" id="GO:1901137">
    <property type="term" value="P:carbohydrate derivative biosynthetic process"/>
    <property type="evidence" value="ECO:0007669"/>
    <property type="project" value="UniProtKB-ARBA"/>
</dbReference>
<reference evidence="6" key="2">
    <citation type="submission" date="2021-12" db="EMBL/GenBank/DDBJ databases">
        <title>Resequencing data analysis of finger millet.</title>
        <authorList>
            <person name="Hatakeyama M."/>
            <person name="Aluri S."/>
            <person name="Balachadran M.T."/>
            <person name="Sivarajan S.R."/>
            <person name="Poveda L."/>
            <person name="Shimizu-Inatsugi R."/>
            <person name="Schlapbach R."/>
            <person name="Sreeman S.M."/>
            <person name="Shimizu K.K."/>
        </authorList>
    </citation>
    <scope>NUCLEOTIDE SEQUENCE</scope>
</reference>
<dbReference type="PROSITE" id="PS00375">
    <property type="entry name" value="UDPGT"/>
    <property type="match status" value="1"/>
</dbReference>
<proteinExistence type="inferred from homology"/>
<keyword evidence="2 3" id="KW-0808">Transferase</keyword>
<dbReference type="Proteomes" id="UP001054889">
    <property type="component" value="Unassembled WGS sequence"/>
</dbReference>
<dbReference type="Pfam" id="PF26168">
    <property type="entry name" value="Glyco_transf_N"/>
    <property type="match status" value="1"/>
</dbReference>
<dbReference type="CDD" id="cd03784">
    <property type="entry name" value="GT1_Gtf-like"/>
    <property type="match status" value="1"/>
</dbReference>
<name>A0AAV5CVJ7_ELECO</name>
<evidence type="ECO:0000313" key="7">
    <source>
        <dbReference type="Proteomes" id="UP001054889"/>
    </source>
</evidence>
<dbReference type="InterPro" id="IPR002213">
    <property type="entry name" value="UDP_glucos_trans"/>
</dbReference>
<organism evidence="6 7">
    <name type="scientific">Eleusine coracana subsp. coracana</name>
    <dbReference type="NCBI Taxonomy" id="191504"/>
    <lineage>
        <taxon>Eukaryota</taxon>
        <taxon>Viridiplantae</taxon>
        <taxon>Streptophyta</taxon>
        <taxon>Embryophyta</taxon>
        <taxon>Tracheophyta</taxon>
        <taxon>Spermatophyta</taxon>
        <taxon>Magnoliopsida</taxon>
        <taxon>Liliopsida</taxon>
        <taxon>Poales</taxon>
        <taxon>Poaceae</taxon>
        <taxon>PACMAD clade</taxon>
        <taxon>Chloridoideae</taxon>
        <taxon>Cynodonteae</taxon>
        <taxon>Eleusininae</taxon>
        <taxon>Eleusine</taxon>
    </lineage>
</organism>
<accession>A0AAV5CVJ7</accession>
<dbReference type="GO" id="GO:0008194">
    <property type="term" value="F:UDP-glycosyltransferase activity"/>
    <property type="evidence" value="ECO:0007669"/>
    <property type="project" value="InterPro"/>
</dbReference>
<feature type="domain" description="Glycosyltransferase N-terminal" evidence="5">
    <location>
        <begin position="2"/>
        <end position="237"/>
    </location>
</feature>
<evidence type="ECO:0000256" key="1">
    <source>
        <dbReference type="ARBA" id="ARBA00009995"/>
    </source>
</evidence>
<evidence type="ECO:0000259" key="5">
    <source>
        <dbReference type="Pfam" id="PF26168"/>
    </source>
</evidence>
<dbReference type="SUPFAM" id="SSF53756">
    <property type="entry name" value="UDP-Glycosyltransferase/glycogen phosphorylase"/>
    <property type="match status" value="1"/>
</dbReference>
<dbReference type="FunFam" id="3.40.50.2000:FF:000060">
    <property type="entry name" value="Glycosyltransferase"/>
    <property type="match status" value="1"/>
</dbReference>
<evidence type="ECO:0000256" key="3">
    <source>
        <dbReference type="RuleBase" id="RU003718"/>
    </source>
</evidence>
<comment type="caution">
    <text evidence="6">The sequence shown here is derived from an EMBL/GenBank/DDBJ whole genome shotgun (WGS) entry which is preliminary data.</text>
</comment>
<dbReference type="Pfam" id="PF00201">
    <property type="entry name" value="UDPGT"/>
    <property type="match status" value="1"/>
</dbReference>
<dbReference type="PANTHER" id="PTHR48044:SF25">
    <property type="entry name" value="GLYCOSYLTRANSFERASE"/>
    <property type="match status" value="1"/>
</dbReference>
<evidence type="ECO:0000256" key="4">
    <source>
        <dbReference type="RuleBase" id="RU362057"/>
    </source>
</evidence>
<evidence type="ECO:0000313" key="6">
    <source>
        <dbReference type="EMBL" id="GJN02106.1"/>
    </source>
</evidence>
<evidence type="ECO:0000256" key="2">
    <source>
        <dbReference type="ARBA" id="ARBA00022679"/>
    </source>
</evidence>
<dbReference type="InterPro" id="IPR058980">
    <property type="entry name" value="Glyco_transf_N"/>
</dbReference>
<protein>
    <recommendedName>
        <fullName evidence="4">Glycosyltransferase</fullName>
        <ecNumber evidence="4">2.4.1.-</ecNumber>
    </recommendedName>
</protein>